<reference evidence="1 2" key="1">
    <citation type="journal article" date="2015" name="PLoS Negl. Trop. Dis.">
        <title>Distribution of Plasmids in Distinct Leptospira Pathogenic Species.</title>
        <authorList>
            <person name="Wang Y."/>
            <person name="Zhuang X."/>
            <person name="Zhong Y."/>
            <person name="Zhang C."/>
            <person name="Zhang Y."/>
            <person name="Zeng L."/>
            <person name="Zhu Y."/>
            <person name="He P."/>
            <person name="Dong K."/>
            <person name="Pal U."/>
            <person name="Guo X."/>
            <person name="Qin J."/>
        </authorList>
    </citation>
    <scope>NUCLEOTIDE SEQUENCE [LARGE SCALE GENOMIC DNA]</scope>
    <source>
        <strain evidence="1 2">56604</strain>
    </source>
</reference>
<dbReference type="AntiFam" id="ANF00053">
    <property type="entry name" value="Translation of DNA repeat"/>
</dbReference>
<dbReference type="EMBL" id="CP012029">
    <property type="protein sequence ID" value="ALO24917.1"/>
    <property type="molecule type" value="Genomic_DNA"/>
</dbReference>
<dbReference type="Proteomes" id="UP000058857">
    <property type="component" value="Chromosome 1"/>
</dbReference>
<organism evidence="1">
    <name type="scientific">Leptospira borgpetersenii serovar Ballum</name>
    <dbReference type="NCBI Taxonomy" id="280505"/>
    <lineage>
        <taxon>Bacteria</taxon>
        <taxon>Pseudomonadati</taxon>
        <taxon>Spirochaetota</taxon>
        <taxon>Spirochaetia</taxon>
        <taxon>Leptospirales</taxon>
        <taxon>Leptospiraceae</taxon>
        <taxon>Leptospira</taxon>
    </lineage>
</organism>
<dbReference type="AlphaFoldDB" id="A0A0S2IN24"/>
<evidence type="ECO:0000313" key="2">
    <source>
        <dbReference type="Proteomes" id="UP000058857"/>
    </source>
</evidence>
<evidence type="ECO:0000313" key="1">
    <source>
        <dbReference type="EMBL" id="ALO24917.1"/>
    </source>
</evidence>
<protein>
    <submittedName>
        <fullName evidence="1">Uncharacterized protein</fullName>
    </submittedName>
</protein>
<sequence>MKKINRVVENSMIRINKTASNIHFNEAETDRELIFQKL</sequence>
<gene>
    <name evidence="1" type="ORF">LBBP_00571</name>
</gene>
<name>A0A0S2IN24_LEPBO</name>
<proteinExistence type="predicted"/>
<accession>A0A0S2IN24</accession>